<organism evidence="1 2">
    <name type="scientific">Rhizobium alvei</name>
    <dbReference type="NCBI Taxonomy" id="1132659"/>
    <lineage>
        <taxon>Bacteria</taxon>
        <taxon>Pseudomonadati</taxon>
        <taxon>Pseudomonadota</taxon>
        <taxon>Alphaproteobacteria</taxon>
        <taxon>Hyphomicrobiales</taxon>
        <taxon>Rhizobiaceae</taxon>
        <taxon>Rhizobium/Agrobacterium group</taxon>
        <taxon>Rhizobium</taxon>
    </lineage>
</organism>
<dbReference type="EMBL" id="JAUOZU010000018">
    <property type="protein sequence ID" value="MDO6966450.1"/>
    <property type="molecule type" value="Genomic_DNA"/>
</dbReference>
<name>A0ABT8YSH0_9HYPH</name>
<reference evidence="1" key="2">
    <citation type="submission" date="2023-07" db="EMBL/GenBank/DDBJ databases">
        <authorList>
            <person name="Shen H."/>
        </authorList>
    </citation>
    <scope>NUCLEOTIDE SEQUENCE</scope>
    <source>
        <strain evidence="1">TNR-22</strain>
    </source>
</reference>
<dbReference type="Gene3D" id="3.30.1460.10">
    <property type="match status" value="1"/>
</dbReference>
<evidence type="ECO:0000313" key="1">
    <source>
        <dbReference type="EMBL" id="MDO6966450.1"/>
    </source>
</evidence>
<dbReference type="RefSeq" id="WP_304378378.1">
    <property type="nucleotide sequence ID" value="NZ_JAUOZU010000018.1"/>
</dbReference>
<comment type="caution">
    <text evidence="1">The sequence shown here is derived from an EMBL/GenBank/DDBJ whole genome shotgun (WGS) entry which is preliminary data.</text>
</comment>
<keyword evidence="2" id="KW-1185">Reference proteome</keyword>
<dbReference type="Proteomes" id="UP001174932">
    <property type="component" value="Unassembled WGS sequence"/>
</dbReference>
<gene>
    <name evidence="1" type="ORF">Q4481_21055</name>
</gene>
<sequence length="127" mass="13869">MASLPQSILVTVERFAESMNLVAQPSRDGSYTFEFETSGRLTFTPNPDRNGHAPMMSLSRPMAGLAHQTMPILLARAGYDAATDRMIHVGATRDQRAVAWTTLGDERFELSDLEAAWAVLRGTVSVG</sequence>
<protein>
    <submittedName>
        <fullName evidence="1">Uncharacterized protein</fullName>
    </submittedName>
</protein>
<dbReference type="SUPFAM" id="SSF69635">
    <property type="entry name" value="Type III secretory system chaperone-like"/>
    <property type="match status" value="1"/>
</dbReference>
<reference evidence="1" key="1">
    <citation type="journal article" date="2015" name="Int. J. Syst. Evol. Microbiol.">
        <title>Rhizobium alvei sp. nov., isolated from a freshwater river.</title>
        <authorList>
            <person name="Sheu S.Y."/>
            <person name="Huang H.W."/>
            <person name="Young C.C."/>
            <person name="Chen W.M."/>
        </authorList>
    </citation>
    <scope>NUCLEOTIDE SEQUENCE</scope>
    <source>
        <strain evidence="1">TNR-22</strain>
    </source>
</reference>
<accession>A0ABT8YSH0</accession>
<proteinExistence type="predicted"/>
<evidence type="ECO:0000313" key="2">
    <source>
        <dbReference type="Proteomes" id="UP001174932"/>
    </source>
</evidence>